<name>A0A7S3BPZ2_9EUKA</name>
<feature type="region of interest" description="Disordered" evidence="1">
    <location>
        <begin position="1"/>
        <end position="189"/>
    </location>
</feature>
<feature type="compositionally biased region" description="Gly residues" evidence="1">
    <location>
        <begin position="63"/>
        <end position="75"/>
    </location>
</feature>
<accession>A0A7S3BPZ2</accession>
<reference evidence="2" key="1">
    <citation type="submission" date="2021-01" db="EMBL/GenBank/DDBJ databases">
        <authorList>
            <person name="Corre E."/>
            <person name="Pelletier E."/>
            <person name="Niang G."/>
            <person name="Scheremetjew M."/>
            <person name="Finn R."/>
            <person name="Kale V."/>
            <person name="Holt S."/>
            <person name="Cochrane G."/>
            <person name="Meng A."/>
            <person name="Brown T."/>
            <person name="Cohen L."/>
        </authorList>
    </citation>
    <scope>NUCLEOTIDE SEQUENCE</scope>
    <source>
        <strain evidence="2">CCMP281</strain>
    </source>
</reference>
<organism evidence="2">
    <name type="scientific">Haptolina ericina</name>
    <dbReference type="NCBI Taxonomy" id="156174"/>
    <lineage>
        <taxon>Eukaryota</taxon>
        <taxon>Haptista</taxon>
        <taxon>Haptophyta</taxon>
        <taxon>Prymnesiophyceae</taxon>
        <taxon>Prymnesiales</taxon>
        <taxon>Prymnesiaceae</taxon>
        <taxon>Haptolina</taxon>
    </lineage>
</organism>
<protein>
    <submittedName>
        <fullName evidence="2">Uncharacterized protein</fullName>
    </submittedName>
</protein>
<feature type="compositionally biased region" description="Basic and acidic residues" evidence="1">
    <location>
        <begin position="141"/>
        <end position="150"/>
    </location>
</feature>
<dbReference type="AlphaFoldDB" id="A0A7S3BPZ2"/>
<dbReference type="EMBL" id="HBHX01059235">
    <property type="protein sequence ID" value="CAE0139376.1"/>
    <property type="molecule type" value="Transcribed_RNA"/>
</dbReference>
<gene>
    <name evidence="2" type="ORF">HERI1096_LOCUS32726</name>
</gene>
<sequence>MIATLLTSKPRKGLQRSPRLPAPTTPPAGALPSEEPPPQWSPRLPAPPSTGSPPKLLGNVGQHLGGASGNSGGGSICTTAASGDQVASSALSARSPPSRTQAPNFAPPASGRDAEPMPVRMSETDAAVETDWSHSGGTRESSFRKPRPEDGEGDGAIWSPRLPAPPPKSEDGFLVSKGPASSAEANLGA</sequence>
<evidence type="ECO:0000256" key="1">
    <source>
        <dbReference type="SAM" id="MobiDB-lite"/>
    </source>
</evidence>
<evidence type="ECO:0000313" key="2">
    <source>
        <dbReference type="EMBL" id="CAE0139376.1"/>
    </source>
</evidence>
<feature type="compositionally biased region" description="Polar residues" evidence="1">
    <location>
        <begin position="76"/>
        <end position="86"/>
    </location>
</feature>
<feature type="compositionally biased region" description="Low complexity" evidence="1">
    <location>
        <begin position="87"/>
        <end position="99"/>
    </location>
</feature>
<proteinExistence type="predicted"/>
<feature type="compositionally biased region" description="Pro residues" evidence="1">
    <location>
        <begin position="34"/>
        <end position="51"/>
    </location>
</feature>